<dbReference type="InterPro" id="IPR022742">
    <property type="entry name" value="Hydrolase_4"/>
</dbReference>
<evidence type="ECO:0000313" key="2">
    <source>
        <dbReference type="EMBL" id="TXS89635.1"/>
    </source>
</evidence>
<keyword evidence="3" id="KW-1185">Reference proteome</keyword>
<dbReference type="Pfam" id="PF12146">
    <property type="entry name" value="Hydrolase_4"/>
    <property type="match status" value="1"/>
</dbReference>
<dbReference type="Proteomes" id="UP000321933">
    <property type="component" value="Unassembled WGS sequence"/>
</dbReference>
<protein>
    <recommendedName>
        <fullName evidence="1">Serine aminopeptidase S33 domain-containing protein</fullName>
    </recommendedName>
</protein>
<dbReference type="EMBL" id="VRYZ01000008">
    <property type="protein sequence ID" value="TXS89635.1"/>
    <property type="molecule type" value="Genomic_DNA"/>
</dbReference>
<comment type="caution">
    <text evidence="2">The sequence shown here is derived from an EMBL/GenBank/DDBJ whole genome shotgun (WGS) entry which is preliminary data.</text>
</comment>
<organism evidence="2 3">
    <name type="scientific">Parahaliea aestuarii</name>
    <dbReference type="NCBI Taxonomy" id="1852021"/>
    <lineage>
        <taxon>Bacteria</taxon>
        <taxon>Pseudomonadati</taxon>
        <taxon>Pseudomonadota</taxon>
        <taxon>Gammaproteobacteria</taxon>
        <taxon>Cellvibrionales</taxon>
        <taxon>Halieaceae</taxon>
        <taxon>Parahaliea</taxon>
    </lineage>
</organism>
<name>A0A5C8ZN63_9GAMM</name>
<reference evidence="2 3" key="1">
    <citation type="submission" date="2019-08" db="EMBL/GenBank/DDBJ databases">
        <title>Parahaliea maris sp. nov., isolated from the surface seawater.</title>
        <authorList>
            <person name="Liu Y."/>
        </authorList>
    </citation>
    <scope>NUCLEOTIDE SEQUENCE [LARGE SCALE GENOMIC DNA]</scope>
    <source>
        <strain evidence="2 3">S2-26</strain>
    </source>
</reference>
<dbReference type="Gene3D" id="3.40.50.1820">
    <property type="entry name" value="alpha/beta hydrolase"/>
    <property type="match status" value="1"/>
</dbReference>
<feature type="domain" description="Serine aminopeptidase S33" evidence="1">
    <location>
        <begin position="33"/>
        <end position="147"/>
    </location>
</feature>
<dbReference type="OrthoDB" id="249225at2"/>
<dbReference type="SUPFAM" id="SSF53474">
    <property type="entry name" value="alpha/beta-Hydrolases"/>
    <property type="match status" value="1"/>
</dbReference>
<evidence type="ECO:0000259" key="1">
    <source>
        <dbReference type="Pfam" id="PF12146"/>
    </source>
</evidence>
<dbReference type="InterPro" id="IPR029058">
    <property type="entry name" value="AB_hydrolase_fold"/>
</dbReference>
<accession>A0A5C8ZN63</accession>
<gene>
    <name evidence="2" type="ORF">FVW59_16590</name>
</gene>
<proteinExistence type="predicted"/>
<evidence type="ECO:0000313" key="3">
    <source>
        <dbReference type="Proteomes" id="UP000321933"/>
    </source>
</evidence>
<dbReference type="AlphaFoldDB" id="A0A5C8ZN63"/>
<sequence length="276" mass="30216">MTDTVTREQLDARYLGRPGARVFSLSFQPRDAARGQVLYLPPFAEEMNRCRALASAQARQFAMAGYGCTLMDYCGTGDSEGQFEDVTLEDWLGNIDEVVEDIHQRHGQAPVLWGIRSGCLLAGLYASSASHPIPGLLLLQPVASGKRFVRQLVRQRIAAGVERGSGQISSDEIHRLWEDGQSLEIGGYSPSGALMLALEQLELTAFKLPDLPLLWLEHVNEGQVEPGLATAQALAALRAAGVRPELHCFSGPAIWQLNERAATPELLQLLKELYPL</sequence>